<protein>
    <submittedName>
        <fullName evidence="8">TonB-dependent Receptor Plug Domain</fullName>
    </submittedName>
</protein>
<reference evidence="8 9" key="1">
    <citation type="submission" date="2016-10" db="EMBL/GenBank/DDBJ databases">
        <authorList>
            <person name="de Groot N.N."/>
        </authorList>
    </citation>
    <scope>NUCLEOTIDE SEQUENCE [LARGE SCALE GENOMIC DNA]</scope>
    <source>
        <strain evidence="8 9">DSM 22489</strain>
    </source>
</reference>
<keyword evidence="9" id="KW-1185">Reference proteome</keyword>
<accession>A0A1H5UD90</accession>
<dbReference type="Gene3D" id="2.40.170.20">
    <property type="entry name" value="TonB-dependent receptor, beta-barrel domain"/>
    <property type="match status" value="1"/>
</dbReference>
<dbReference type="InterPro" id="IPR036942">
    <property type="entry name" value="Beta-barrel_TonB_sf"/>
</dbReference>
<evidence type="ECO:0000256" key="2">
    <source>
        <dbReference type="ARBA" id="ARBA00022448"/>
    </source>
</evidence>
<keyword evidence="6" id="KW-0998">Cell outer membrane</keyword>
<evidence type="ECO:0000256" key="6">
    <source>
        <dbReference type="ARBA" id="ARBA00023237"/>
    </source>
</evidence>
<feature type="domain" description="TonB-dependent transporter Oar-like beta-barrel" evidence="7">
    <location>
        <begin position="249"/>
        <end position="1180"/>
    </location>
</feature>
<keyword evidence="5" id="KW-0472">Membrane</keyword>
<keyword evidence="8" id="KW-0675">Receptor</keyword>
<evidence type="ECO:0000256" key="3">
    <source>
        <dbReference type="ARBA" id="ARBA00022452"/>
    </source>
</evidence>
<dbReference type="Gene3D" id="2.170.130.10">
    <property type="entry name" value="TonB-dependent receptor, plug domain"/>
    <property type="match status" value="1"/>
</dbReference>
<dbReference type="GO" id="GO:0044718">
    <property type="term" value="P:siderophore transmembrane transport"/>
    <property type="evidence" value="ECO:0007669"/>
    <property type="project" value="TreeGrafter"/>
</dbReference>
<proteinExistence type="predicted"/>
<dbReference type="Gene3D" id="2.60.40.1120">
    <property type="entry name" value="Carboxypeptidase-like, regulatory domain"/>
    <property type="match status" value="1"/>
</dbReference>
<dbReference type="InterPro" id="IPR057601">
    <property type="entry name" value="Oar-like_b-barrel"/>
</dbReference>
<keyword evidence="3" id="KW-1134">Transmembrane beta strand</keyword>
<dbReference type="Proteomes" id="UP000236728">
    <property type="component" value="Unassembled WGS sequence"/>
</dbReference>
<comment type="subcellular location">
    <subcellularLocation>
        <location evidence="1">Cell outer membrane</location>
        <topology evidence="1">Multi-pass membrane protein</topology>
    </subcellularLocation>
</comment>
<dbReference type="InterPro" id="IPR039426">
    <property type="entry name" value="TonB-dep_rcpt-like"/>
</dbReference>
<dbReference type="PANTHER" id="PTHR30069">
    <property type="entry name" value="TONB-DEPENDENT OUTER MEMBRANE RECEPTOR"/>
    <property type="match status" value="1"/>
</dbReference>
<keyword evidence="4" id="KW-0812">Transmembrane</keyword>
<dbReference type="InterPro" id="IPR008969">
    <property type="entry name" value="CarboxyPept-like_regulatory"/>
</dbReference>
<dbReference type="EMBL" id="FNVA01000001">
    <property type="protein sequence ID" value="SEF73052.1"/>
    <property type="molecule type" value="Genomic_DNA"/>
</dbReference>
<dbReference type="OrthoDB" id="97893at2"/>
<evidence type="ECO:0000313" key="9">
    <source>
        <dbReference type="Proteomes" id="UP000236728"/>
    </source>
</evidence>
<dbReference type="GO" id="GO:0009279">
    <property type="term" value="C:cell outer membrane"/>
    <property type="evidence" value="ECO:0007669"/>
    <property type="project" value="UniProtKB-SubCell"/>
</dbReference>
<evidence type="ECO:0000256" key="5">
    <source>
        <dbReference type="ARBA" id="ARBA00023136"/>
    </source>
</evidence>
<organism evidence="8 9">
    <name type="scientific">Bryocella elongata</name>
    <dbReference type="NCBI Taxonomy" id="863522"/>
    <lineage>
        <taxon>Bacteria</taxon>
        <taxon>Pseudomonadati</taxon>
        <taxon>Acidobacteriota</taxon>
        <taxon>Terriglobia</taxon>
        <taxon>Terriglobales</taxon>
        <taxon>Acidobacteriaceae</taxon>
        <taxon>Bryocella</taxon>
    </lineage>
</organism>
<gene>
    <name evidence="8" type="ORF">SAMN05421819_0975</name>
</gene>
<evidence type="ECO:0000256" key="1">
    <source>
        <dbReference type="ARBA" id="ARBA00004571"/>
    </source>
</evidence>
<dbReference type="AlphaFoldDB" id="A0A1H5UD90"/>
<dbReference type="RefSeq" id="WP_103931823.1">
    <property type="nucleotide sequence ID" value="NZ_FNVA01000001.1"/>
</dbReference>
<dbReference type="SUPFAM" id="SSF49464">
    <property type="entry name" value="Carboxypeptidase regulatory domain-like"/>
    <property type="match status" value="1"/>
</dbReference>
<evidence type="ECO:0000256" key="4">
    <source>
        <dbReference type="ARBA" id="ARBA00022692"/>
    </source>
</evidence>
<dbReference type="Pfam" id="PF25183">
    <property type="entry name" value="OMP_b-brl_4"/>
    <property type="match status" value="1"/>
</dbReference>
<dbReference type="GO" id="GO:0015344">
    <property type="term" value="F:siderophore uptake transmembrane transporter activity"/>
    <property type="evidence" value="ECO:0007669"/>
    <property type="project" value="TreeGrafter"/>
</dbReference>
<dbReference type="InterPro" id="IPR037066">
    <property type="entry name" value="Plug_dom_sf"/>
</dbReference>
<dbReference type="Pfam" id="PF13620">
    <property type="entry name" value="CarboxypepD_reg"/>
    <property type="match status" value="1"/>
</dbReference>
<keyword evidence="2" id="KW-0813">Transport</keyword>
<sequence>MKNVEWKKALRSWLIFATIILVSVTGYSQSDVGSISGFVRDKSGAVLPNARVTVRNEGTNQAFTVMTDSDGHYTVPNLPPATYSMTVEAGGFQKFVSVHNPLAASTALDIEGTLAPGEVTQTVEVEASAVVLQTESGAMQSEISGQTVTDQQLNGRNPLFMGSLIPGMRSGTTLGDFNFAIGTSVPFNVNGARQQDTLVTFDGAPGVRTRGSTQVVGVANPDAIEEMQILTSDYQAEYGSSAGGQIRIVSKSGTRNFHASAYEYLRNSAMNANTWTRNQSPTTQFASPFRYNNFGFTFGGPVWIPGMHWTDRFREKVFFFVAEDWIRYRYTDTQTQAVPTTLMRQGNFSELLSANPWYATGTKVYDPATCPSLTGGAPGCVQFTNNTIPTGRQSANGIAIINAYPGPTAGYLNGTQNWIAGAAHPINQRKQQISVDVHLTDHHTLSLRRQNVTYNEYLPFDQGSGLTGRYFNRPNQTNGLTWTWIISPSMINEARVTYSLDQVYIPVNTALAGFNRQTLGINFPYIIPGAKAAPNKIPTVSGLGNFYGLAGGPYPSHSGGPIYTYSDSLTKVWGNHSVKAGFQLMYSGENDNDQINVSTVPGGANNQNGNFAFSDGRTGYGGTTGVAMANLAYGISDSYTEIGPKSYTEWRGQSYDFFAQDSWKMTQRLHVDYGLRFTALTPYKAAWGNAAFFDPASYQSSSAPTVNQTTGNVLLGTGNPYDGMVIPGRSSFPSSAAAHGVVGATPSTINSACDGSSCSLLFAPKLKDGYVNTSYVVQPRVGFAYELNQTAVLRGGFGTFATRMGLLDNIFPGGNPPFQPFIGVNAVAGNLTSMVDNPGYALNSTVAPSLTVTTLNQNLKAPVRYNWNLAVQQQLPFSTMFTLAYVGGRGLHNWRVFDINQATAGAQQAHPGVNVNALRPYQGFAAIQQEQSNGSSNYHSLQASLQRTNSKNITFGLSYTFSKSMDDSSNYRDIVPDTYNTSNLYGPSEYDARHMVVINYVWALPFLREQHTLTSKILGGWRIAGVAQFQTGSPCGIGTSNDYAGVGTAEGSFGCGSENEFWVMNGKPRILHGFAGYSTNKGQYFSTTNPDGSAIFTQPAAGTFNLQKGVRDSIYQPGYQDWNLSLKKKFAITDTANMEFTTDAYNFINHPNWSGPNLNPTSGQFGQVTGKSTSNPRTLQVGLHITY</sequence>
<evidence type="ECO:0000313" key="8">
    <source>
        <dbReference type="EMBL" id="SEF73052.1"/>
    </source>
</evidence>
<dbReference type="PANTHER" id="PTHR30069:SF46">
    <property type="entry name" value="OAR PROTEIN"/>
    <property type="match status" value="1"/>
</dbReference>
<evidence type="ECO:0000259" key="7">
    <source>
        <dbReference type="Pfam" id="PF25183"/>
    </source>
</evidence>
<dbReference type="SUPFAM" id="SSF56935">
    <property type="entry name" value="Porins"/>
    <property type="match status" value="1"/>
</dbReference>
<name>A0A1H5UD90_9BACT</name>